<dbReference type="PANTHER" id="PTHR31973:SF189">
    <property type="entry name" value="TRANSPOSASE, MUDR, PLANT, MULE TRANSPOSASE DOMAIN PROTEIN-RELATED"/>
    <property type="match status" value="1"/>
</dbReference>
<keyword evidence="1" id="KW-0479">Metal-binding</keyword>
<feature type="compositionally biased region" description="Basic residues" evidence="5">
    <location>
        <begin position="421"/>
        <end position="444"/>
    </location>
</feature>
<evidence type="ECO:0000256" key="3">
    <source>
        <dbReference type="ARBA" id="ARBA00022833"/>
    </source>
</evidence>
<dbReference type="PROSITE" id="PS50966">
    <property type="entry name" value="ZF_SWIM"/>
    <property type="match status" value="1"/>
</dbReference>
<dbReference type="EMBL" id="JAEFBK010000011">
    <property type="protein sequence ID" value="KAG7549566.1"/>
    <property type="molecule type" value="Genomic_DNA"/>
</dbReference>
<evidence type="ECO:0000313" key="8">
    <source>
        <dbReference type="Proteomes" id="UP000694240"/>
    </source>
</evidence>
<evidence type="ECO:0000256" key="2">
    <source>
        <dbReference type="ARBA" id="ARBA00022771"/>
    </source>
</evidence>
<feature type="domain" description="SWIM-type" evidence="6">
    <location>
        <begin position="328"/>
        <end position="371"/>
    </location>
</feature>
<feature type="compositionally biased region" description="Polar residues" evidence="5">
    <location>
        <begin position="514"/>
        <end position="524"/>
    </location>
</feature>
<dbReference type="SMART" id="SM00575">
    <property type="entry name" value="ZnF_PMZ"/>
    <property type="match status" value="1"/>
</dbReference>
<dbReference type="Proteomes" id="UP000694240">
    <property type="component" value="Chromosome 11"/>
</dbReference>
<dbReference type="InterPro" id="IPR006564">
    <property type="entry name" value="Znf_PMZ"/>
</dbReference>
<evidence type="ECO:0000256" key="4">
    <source>
        <dbReference type="PROSITE-ProRule" id="PRU00325"/>
    </source>
</evidence>
<sequence length="551" mass="62989">MSDWFGDTSEYRPWKELVYQSDPDDPDFVPPESESDVVDSGIESGDEGDGDDDSAGGDDSDSESEKDGGGDNNDRDRENDGEGDRDEIRRKRPRQEDEEGEEGQREKKSRRKEKKDLREEDIMERFEFEIEEAVANWFDEFQIRRGVIPESDNEDEDHVGIISAVKNVLPNAEHRPCVKHIVENLKKRHANKDELKLHVWNLAWSYSDAQYRVNLNKLRAYDLALYEDVMREEPKTWCRAWFRLGSHCEDVDNNATESFNATIVQARAKALVPMMETIRRQAMARISKRKTKVERWKKKVSEYVSDILAEEEEDAIRCEITKGTHGKYEVWVDGNSNSVNLTTEAWDCSCCKWQVTGIPCEHAYAAIMHADKAVEDYVVPMFNTTTWAEIYDTAPEPVRGQMYWPTGYVLITAPEAPVPPGRKKGEKKNYNRIKGKHESPKKKKNPGEPEVLKLGKKGITIHCRSCKEAGHNAAGCKKFPKEKNSKKTKNQEEAAGSSQAPKEKKTKKGKKNQEVSTSQPSQLMVHQEGEGSQGPETLNLTQRSSQWDQWD</sequence>
<keyword evidence="2 4" id="KW-0863">Zinc-finger</keyword>
<accession>A0A8T1YTV9</accession>
<dbReference type="AlphaFoldDB" id="A0A8T1YTV9"/>
<comment type="caution">
    <text evidence="7">The sequence shown here is derived from an EMBL/GenBank/DDBJ whole genome shotgun (WGS) entry which is preliminary data.</text>
</comment>
<feature type="compositionally biased region" description="Acidic residues" evidence="5">
    <location>
        <begin position="22"/>
        <end position="37"/>
    </location>
</feature>
<organism evidence="7 8">
    <name type="scientific">Arabidopsis thaliana x Arabidopsis arenosa</name>
    <dbReference type="NCBI Taxonomy" id="1240361"/>
    <lineage>
        <taxon>Eukaryota</taxon>
        <taxon>Viridiplantae</taxon>
        <taxon>Streptophyta</taxon>
        <taxon>Embryophyta</taxon>
        <taxon>Tracheophyta</taxon>
        <taxon>Spermatophyta</taxon>
        <taxon>Magnoliopsida</taxon>
        <taxon>eudicotyledons</taxon>
        <taxon>Gunneridae</taxon>
        <taxon>Pentapetalae</taxon>
        <taxon>rosids</taxon>
        <taxon>malvids</taxon>
        <taxon>Brassicales</taxon>
        <taxon>Brassicaceae</taxon>
        <taxon>Camelineae</taxon>
        <taxon>Arabidopsis</taxon>
    </lineage>
</organism>
<evidence type="ECO:0000259" key="6">
    <source>
        <dbReference type="PROSITE" id="PS50966"/>
    </source>
</evidence>
<keyword evidence="3" id="KW-0862">Zinc</keyword>
<gene>
    <name evidence="7" type="ORF">ISN45_Aa06g004370</name>
</gene>
<dbReference type="InterPro" id="IPR007527">
    <property type="entry name" value="Znf_SWIM"/>
</dbReference>
<keyword evidence="8" id="KW-1185">Reference proteome</keyword>
<evidence type="ECO:0000256" key="5">
    <source>
        <dbReference type="SAM" id="MobiDB-lite"/>
    </source>
</evidence>
<dbReference type="PANTHER" id="PTHR31973">
    <property type="entry name" value="POLYPROTEIN, PUTATIVE-RELATED"/>
    <property type="match status" value="1"/>
</dbReference>
<evidence type="ECO:0000256" key="1">
    <source>
        <dbReference type="ARBA" id="ARBA00022723"/>
    </source>
</evidence>
<feature type="compositionally biased region" description="Basic and acidic residues" evidence="5">
    <location>
        <begin position="479"/>
        <end position="492"/>
    </location>
</feature>
<proteinExistence type="predicted"/>
<feature type="compositionally biased region" description="Acidic residues" evidence="5">
    <location>
        <begin position="44"/>
        <end position="62"/>
    </location>
</feature>
<dbReference type="GO" id="GO:0008270">
    <property type="term" value="F:zinc ion binding"/>
    <property type="evidence" value="ECO:0007669"/>
    <property type="project" value="UniProtKB-KW"/>
</dbReference>
<feature type="region of interest" description="Disordered" evidence="5">
    <location>
        <begin position="414"/>
        <end position="453"/>
    </location>
</feature>
<feature type="region of interest" description="Disordered" evidence="5">
    <location>
        <begin position="471"/>
        <end position="551"/>
    </location>
</feature>
<feature type="compositionally biased region" description="Polar residues" evidence="5">
    <location>
        <begin position="534"/>
        <end position="551"/>
    </location>
</feature>
<dbReference type="Pfam" id="PF04434">
    <property type="entry name" value="SWIM"/>
    <property type="match status" value="1"/>
</dbReference>
<reference evidence="7 8" key="1">
    <citation type="submission" date="2020-12" db="EMBL/GenBank/DDBJ databases">
        <title>Concerted genomic and epigenomic changes stabilize Arabidopsis allopolyploids.</title>
        <authorList>
            <person name="Chen Z."/>
        </authorList>
    </citation>
    <scope>NUCLEOTIDE SEQUENCE [LARGE SCALE GENOMIC DNA]</scope>
    <source>
        <strain evidence="7">Allo738</strain>
        <tissue evidence="7">Leaf</tissue>
    </source>
</reference>
<feature type="compositionally biased region" description="Basic and acidic residues" evidence="5">
    <location>
        <begin position="63"/>
        <end position="89"/>
    </location>
</feature>
<feature type="region of interest" description="Disordered" evidence="5">
    <location>
        <begin position="1"/>
        <end position="116"/>
    </location>
</feature>
<protein>
    <submittedName>
        <fullName evidence="7">Zinc finger PMZ-type</fullName>
    </submittedName>
</protein>
<evidence type="ECO:0000313" key="7">
    <source>
        <dbReference type="EMBL" id="KAG7549566.1"/>
    </source>
</evidence>
<name>A0A8T1YTV9_9BRAS</name>